<proteinExistence type="predicted"/>
<protein>
    <recommendedName>
        <fullName evidence="2">Ankyrin repeat protein</fullName>
    </recommendedName>
</protein>
<organism evidence="1">
    <name type="scientific">viral metagenome</name>
    <dbReference type="NCBI Taxonomy" id="1070528"/>
    <lineage>
        <taxon>unclassified sequences</taxon>
        <taxon>metagenomes</taxon>
        <taxon>organismal metagenomes</taxon>
    </lineage>
</organism>
<dbReference type="EMBL" id="MN740696">
    <property type="protein sequence ID" value="QHU08384.1"/>
    <property type="molecule type" value="Genomic_DNA"/>
</dbReference>
<dbReference type="AlphaFoldDB" id="A0A6C0JXB9"/>
<dbReference type="Gene3D" id="1.25.40.20">
    <property type="entry name" value="Ankyrin repeat-containing domain"/>
    <property type="match status" value="1"/>
</dbReference>
<accession>A0A6C0JXB9</accession>
<name>A0A6C0JXB9_9ZZZZ</name>
<sequence>MKYSDNIYDMKVACIKGDIDTVKDMVLLCNKDDITNCFYHACFNGQNEIVKFLLDYIDVVEERCIYTAFVSAGYHEDKYLKTIELLFNSGKLGDFDSKSIIIMKKESIYFKEQAQSLLDEYMFRLDGPKYNENIIG</sequence>
<evidence type="ECO:0000313" key="1">
    <source>
        <dbReference type="EMBL" id="QHU08384.1"/>
    </source>
</evidence>
<evidence type="ECO:0008006" key="2">
    <source>
        <dbReference type="Google" id="ProtNLM"/>
    </source>
</evidence>
<dbReference type="SUPFAM" id="SSF140860">
    <property type="entry name" value="Pseudo ankyrin repeat-like"/>
    <property type="match status" value="1"/>
</dbReference>
<reference evidence="1" key="1">
    <citation type="journal article" date="2020" name="Nature">
        <title>Giant virus diversity and host interactions through global metagenomics.</title>
        <authorList>
            <person name="Schulz F."/>
            <person name="Roux S."/>
            <person name="Paez-Espino D."/>
            <person name="Jungbluth S."/>
            <person name="Walsh D.A."/>
            <person name="Denef V.J."/>
            <person name="McMahon K.D."/>
            <person name="Konstantinidis K.T."/>
            <person name="Eloe-Fadrosh E.A."/>
            <person name="Kyrpides N.C."/>
            <person name="Woyke T."/>
        </authorList>
    </citation>
    <scope>NUCLEOTIDE SEQUENCE</scope>
    <source>
        <strain evidence="1">GVMAG-S-1062768-28</strain>
    </source>
</reference>
<dbReference type="InterPro" id="IPR036770">
    <property type="entry name" value="Ankyrin_rpt-contain_sf"/>
</dbReference>